<feature type="compositionally biased region" description="Basic and acidic residues" evidence="1">
    <location>
        <begin position="81"/>
        <end position="103"/>
    </location>
</feature>
<evidence type="ECO:0000256" key="1">
    <source>
        <dbReference type="SAM" id="MobiDB-lite"/>
    </source>
</evidence>
<dbReference type="PANTHER" id="PTHR47508">
    <property type="entry name" value="SAM DOMAIN-CONTAINING PROTEIN-RELATED"/>
    <property type="match status" value="1"/>
</dbReference>
<name>A0AAE0RSV9_9BIVA</name>
<feature type="domain" description="TIR" evidence="2">
    <location>
        <begin position="167"/>
        <end position="309"/>
    </location>
</feature>
<feature type="compositionally biased region" description="Low complexity" evidence="1">
    <location>
        <begin position="1"/>
        <end position="15"/>
    </location>
</feature>
<dbReference type="InterPro" id="IPR035897">
    <property type="entry name" value="Toll_tir_struct_dom_sf"/>
</dbReference>
<dbReference type="GO" id="GO:0007165">
    <property type="term" value="P:signal transduction"/>
    <property type="evidence" value="ECO:0007669"/>
    <property type="project" value="InterPro"/>
</dbReference>
<accession>A0AAE0RSV9</accession>
<evidence type="ECO:0000313" key="4">
    <source>
        <dbReference type="EMBL" id="KAK3579113.1"/>
    </source>
</evidence>
<feature type="domain" description="SAM" evidence="3">
    <location>
        <begin position="348"/>
        <end position="413"/>
    </location>
</feature>
<sequence>MSENIAADTNAAAGASSQEPVGNSDHPKLSVRGESTYPNPQTGYTSEANRAEMAVAGSSENHDSGAAEGTIETKLPPRPTGTEEKLSTEEKKGISNSDGIREKDHADEINQFDSISNAQSQPDITKQLPKENQNAKTFKRHDSQGLPQAPVHSQQAILMQKVSKKRVKKGIFVSYSPDAGFLERKFVVEAVRQFKENNLADDLWFDKDEKNTGSPCWFSLRMEAVEKCRAAFIILSDSYFLCPVSVYEAKALLERRKVDPHSVAIFPVLFSPLDKTEIAKEFEPMMKLMVDLTKDHAKKSLAEKTSVVVGSFMEKLEMFASMNLPPTPTTPPDTEFTGEYKRKKICQWNASDLQEWLFKLGIKEYYRQSLAENMVDGFLLMSLTDHDMVNYLSIDSKVVRKKIMTHILQTLDKEHKQTDSWHLRARAQRARPDAVYLIYDPADVRLAQNVKADLRKKGLQVTHHDSTKLGRSKEEFLEINGPNIATVTNVIVLLSEAAASSLFVFHEVLFSDWLGKKLVTAVFKNVWFSLRPSLKAVLGDCPAIDFETKMYTESLDVLEHHIKPLRRVPGVVLEQSYLTKMAEGLKPLEMLAYSRNGILDEHMSEGEPKVFISYQWDMQAKVEDIKRVLETNSLPCWADITINHPPNRSNSSRSTRSMTTHHDASMDSLQIQIQRNMKAASVVLSCITPKYLQSDNCKKDLTLAETFNKPIIPVLLRFSPLDSAPDQVRKILARLNYIDLSNERLYKQNIFLVLERIQKLVNPKAY</sequence>
<dbReference type="InterPro" id="IPR001660">
    <property type="entry name" value="SAM"/>
</dbReference>
<dbReference type="PROSITE" id="PS50104">
    <property type="entry name" value="TIR"/>
    <property type="match status" value="1"/>
</dbReference>
<proteinExistence type="predicted"/>
<dbReference type="SUPFAM" id="SSF52200">
    <property type="entry name" value="Toll/Interleukin receptor TIR domain"/>
    <property type="match status" value="2"/>
</dbReference>
<dbReference type="PANTHER" id="PTHR47508:SF2">
    <property type="entry name" value="TIR DOMAIN-CONTAINING PROTEIN"/>
    <property type="match status" value="1"/>
</dbReference>
<reference evidence="4" key="3">
    <citation type="submission" date="2023-05" db="EMBL/GenBank/DDBJ databases">
        <authorList>
            <person name="Smith C.H."/>
        </authorList>
    </citation>
    <scope>NUCLEOTIDE SEQUENCE</scope>
    <source>
        <strain evidence="4">CHS0354</strain>
        <tissue evidence="4">Mantle</tissue>
    </source>
</reference>
<feature type="region of interest" description="Disordered" evidence="1">
    <location>
        <begin position="133"/>
        <end position="153"/>
    </location>
</feature>
<gene>
    <name evidence="4" type="ORF">CHS0354_022133</name>
</gene>
<dbReference type="Pfam" id="PF00536">
    <property type="entry name" value="SAM_1"/>
    <property type="match status" value="1"/>
</dbReference>
<evidence type="ECO:0000259" key="3">
    <source>
        <dbReference type="PROSITE" id="PS50105"/>
    </source>
</evidence>
<dbReference type="AlphaFoldDB" id="A0AAE0RSV9"/>
<evidence type="ECO:0000259" key="2">
    <source>
        <dbReference type="PROSITE" id="PS50104"/>
    </source>
</evidence>
<protein>
    <submittedName>
        <fullName evidence="4">Uncharacterized protein</fullName>
    </submittedName>
</protein>
<keyword evidence="5" id="KW-1185">Reference proteome</keyword>
<feature type="compositionally biased region" description="Polar residues" evidence="1">
    <location>
        <begin position="36"/>
        <end position="48"/>
    </location>
</feature>
<dbReference type="Proteomes" id="UP001195483">
    <property type="component" value="Unassembled WGS sequence"/>
</dbReference>
<evidence type="ECO:0000313" key="5">
    <source>
        <dbReference type="Proteomes" id="UP001195483"/>
    </source>
</evidence>
<dbReference type="PROSITE" id="PS50105">
    <property type="entry name" value="SAM_DOMAIN"/>
    <property type="match status" value="1"/>
</dbReference>
<reference evidence="4" key="1">
    <citation type="journal article" date="2021" name="Genome Biol. Evol.">
        <title>A High-Quality Reference Genome for a Parasitic Bivalve with Doubly Uniparental Inheritance (Bivalvia: Unionida).</title>
        <authorList>
            <person name="Smith C.H."/>
        </authorList>
    </citation>
    <scope>NUCLEOTIDE SEQUENCE</scope>
    <source>
        <strain evidence="4">CHS0354</strain>
    </source>
</reference>
<organism evidence="4 5">
    <name type="scientific">Potamilus streckersoni</name>
    <dbReference type="NCBI Taxonomy" id="2493646"/>
    <lineage>
        <taxon>Eukaryota</taxon>
        <taxon>Metazoa</taxon>
        <taxon>Spiralia</taxon>
        <taxon>Lophotrochozoa</taxon>
        <taxon>Mollusca</taxon>
        <taxon>Bivalvia</taxon>
        <taxon>Autobranchia</taxon>
        <taxon>Heteroconchia</taxon>
        <taxon>Palaeoheterodonta</taxon>
        <taxon>Unionida</taxon>
        <taxon>Unionoidea</taxon>
        <taxon>Unionidae</taxon>
        <taxon>Ambleminae</taxon>
        <taxon>Lampsilini</taxon>
        <taxon>Potamilus</taxon>
    </lineage>
</organism>
<dbReference type="SUPFAM" id="SSF47769">
    <property type="entry name" value="SAM/Pointed domain"/>
    <property type="match status" value="1"/>
</dbReference>
<dbReference type="Gene3D" id="1.10.150.50">
    <property type="entry name" value="Transcription Factor, Ets-1"/>
    <property type="match status" value="1"/>
</dbReference>
<comment type="caution">
    <text evidence="4">The sequence shown here is derived from an EMBL/GenBank/DDBJ whole genome shotgun (WGS) entry which is preliminary data.</text>
</comment>
<feature type="region of interest" description="Disordered" evidence="1">
    <location>
        <begin position="1"/>
        <end position="103"/>
    </location>
</feature>
<dbReference type="Gene3D" id="3.40.50.10140">
    <property type="entry name" value="Toll/interleukin-1 receptor homology (TIR) domain"/>
    <property type="match status" value="2"/>
</dbReference>
<dbReference type="EMBL" id="JAEAOA010001340">
    <property type="protein sequence ID" value="KAK3579113.1"/>
    <property type="molecule type" value="Genomic_DNA"/>
</dbReference>
<dbReference type="InterPro" id="IPR000157">
    <property type="entry name" value="TIR_dom"/>
</dbReference>
<reference evidence="4" key="2">
    <citation type="journal article" date="2021" name="Genome Biol. Evol.">
        <title>Developing a high-quality reference genome for a parasitic bivalve with doubly uniparental inheritance (Bivalvia: Unionida).</title>
        <authorList>
            <person name="Smith C.H."/>
        </authorList>
    </citation>
    <scope>NUCLEOTIDE SEQUENCE</scope>
    <source>
        <strain evidence="4">CHS0354</strain>
        <tissue evidence="4">Mantle</tissue>
    </source>
</reference>
<dbReference type="SMART" id="SM00454">
    <property type="entry name" value="SAM"/>
    <property type="match status" value="1"/>
</dbReference>
<dbReference type="Pfam" id="PF13676">
    <property type="entry name" value="TIR_2"/>
    <property type="match status" value="1"/>
</dbReference>
<dbReference type="InterPro" id="IPR013761">
    <property type="entry name" value="SAM/pointed_sf"/>
</dbReference>